<protein>
    <recommendedName>
        <fullName evidence="4">Yip1 domain-containing protein</fullName>
    </recommendedName>
</protein>
<evidence type="ECO:0000256" key="1">
    <source>
        <dbReference type="SAM" id="Phobius"/>
    </source>
</evidence>
<reference evidence="2 3" key="1">
    <citation type="submission" date="2021-01" db="EMBL/GenBank/DDBJ databases">
        <title>Chryseolinea sp. Jin1 Genome sequencing and assembly.</title>
        <authorList>
            <person name="Kim I."/>
        </authorList>
    </citation>
    <scope>NUCLEOTIDE SEQUENCE [LARGE SCALE GENOMIC DNA]</scope>
    <source>
        <strain evidence="2 3">Jin1</strain>
    </source>
</reference>
<evidence type="ECO:0000313" key="3">
    <source>
        <dbReference type="Proteomes" id="UP000613030"/>
    </source>
</evidence>
<keyword evidence="1" id="KW-1133">Transmembrane helix</keyword>
<dbReference type="RefSeq" id="WP_202006820.1">
    <property type="nucleotide sequence ID" value="NZ_JAERRB010000001.1"/>
</dbReference>
<feature type="transmembrane region" description="Helical" evidence="1">
    <location>
        <begin position="5"/>
        <end position="25"/>
    </location>
</feature>
<organism evidence="2 3">
    <name type="scientific">Chryseolinea lacunae</name>
    <dbReference type="NCBI Taxonomy" id="2801331"/>
    <lineage>
        <taxon>Bacteria</taxon>
        <taxon>Pseudomonadati</taxon>
        <taxon>Bacteroidota</taxon>
        <taxon>Cytophagia</taxon>
        <taxon>Cytophagales</taxon>
        <taxon>Fulvivirgaceae</taxon>
        <taxon>Chryseolinea</taxon>
    </lineage>
</organism>
<dbReference type="EMBL" id="JAERRB010000001">
    <property type="protein sequence ID" value="MBL0739855.1"/>
    <property type="molecule type" value="Genomic_DNA"/>
</dbReference>
<gene>
    <name evidence="2" type="ORF">JI741_01435</name>
</gene>
<evidence type="ECO:0000313" key="2">
    <source>
        <dbReference type="EMBL" id="MBL0739855.1"/>
    </source>
</evidence>
<name>A0ABS1KK78_9BACT</name>
<evidence type="ECO:0008006" key="4">
    <source>
        <dbReference type="Google" id="ProtNLM"/>
    </source>
</evidence>
<accession>A0ABS1KK78</accession>
<comment type="caution">
    <text evidence="2">The sequence shown here is derived from an EMBL/GenBank/DDBJ whole genome shotgun (WGS) entry which is preliminary data.</text>
</comment>
<keyword evidence="1" id="KW-0812">Transmembrane</keyword>
<dbReference type="Proteomes" id="UP000613030">
    <property type="component" value="Unassembled WGS sequence"/>
</dbReference>
<keyword evidence="1" id="KW-0472">Membrane</keyword>
<proteinExistence type="predicted"/>
<feature type="transmembrane region" description="Helical" evidence="1">
    <location>
        <begin position="56"/>
        <end position="84"/>
    </location>
</feature>
<feature type="transmembrane region" description="Helical" evidence="1">
    <location>
        <begin position="147"/>
        <end position="165"/>
    </location>
</feature>
<sequence length="209" mass="24367">MTQFVIYIALCAANIILVQLINYTILSDQLRFDFLAQNFTPEQIRLIVVNSKIWGWVGYATIPILVAFKVAAITFCLSLGHLYFFSRLEYKKILNAVLRSEFIFLAPLALKLFWFNFIEEDFAPIDFQTFSPLSVTVFYEAHALSSWIIYPMQTINLFELCYVFYLSVRIKKEMAVSFWDSLKIVLIPYLTLLVFWLAIATYLTISLFP</sequence>
<feature type="transmembrane region" description="Helical" evidence="1">
    <location>
        <begin position="186"/>
        <end position="208"/>
    </location>
</feature>
<feature type="transmembrane region" description="Helical" evidence="1">
    <location>
        <begin position="96"/>
        <end position="117"/>
    </location>
</feature>
<keyword evidence="3" id="KW-1185">Reference proteome</keyword>